<dbReference type="OrthoDB" id="836627at2"/>
<dbReference type="RefSeq" id="WP_009183925.1">
    <property type="nucleotide sequence ID" value="NZ_AMGM01000008.1"/>
</dbReference>
<evidence type="ECO:0000313" key="4">
    <source>
        <dbReference type="EMBL" id="EKB50499.1"/>
    </source>
</evidence>
<dbReference type="GO" id="GO:0016787">
    <property type="term" value="F:hydrolase activity"/>
    <property type="evidence" value="ECO:0007669"/>
    <property type="project" value="UniProtKB-KW"/>
</dbReference>
<dbReference type="Pfam" id="PF03065">
    <property type="entry name" value="Glyco_hydro_57"/>
    <property type="match status" value="1"/>
</dbReference>
<evidence type="ECO:0000259" key="3">
    <source>
        <dbReference type="Pfam" id="PF03065"/>
    </source>
</evidence>
<dbReference type="Gene3D" id="3.20.110.20">
    <property type="match status" value="1"/>
</dbReference>
<sequence>MKTLCLVFYTHQPIVLKNYRFYEIGTNSTYFSEMHNYANIEKLVKKKYRPLNAVLTKIFQEYGSKFKVSFSFSGVTLDLLEYAAPEVICDLKKLNEFGPIEFLSETYSHSVLSKKCHHEFMQQTIKQKDKVLQLFGQIPKAFMNNYGYPIKFLSNTLPQMGFKVVLQFKELQANPESQPTVQHYVTDTEVFHVLQSKKRILQPFIKASKKIDTDAFLQWVLSLPEDNEIVCLALDYLELAAQSDQDVQILEFIEELPEKAAALDINFSSPSELIHNSRQNHIKKNLISLETGQELESNVSNDLQIEILEILDGLKDKVYACNNEKIIKTWFYLQDQWLLNHLNLEDGVDAEKNQAIQHYINFRNVLQDFSQRVEQTLAQNKQELKQNFQNPLRPVKRQQPISSSEIFNTLF</sequence>
<evidence type="ECO:0000256" key="2">
    <source>
        <dbReference type="ARBA" id="ARBA00023277"/>
    </source>
</evidence>
<dbReference type="PANTHER" id="PTHR36306:SF1">
    <property type="entry name" value="ALPHA-AMYLASE-RELATED"/>
    <property type="match status" value="1"/>
</dbReference>
<dbReference type="InterPro" id="IPR004300">
    <property type="entry name" value="Glyco_hydro_57_N"/>
</dbReference>
<dbReference type="PANTHER" id="PTHR36306">
    <property type="entry name" value="ALPHA-AMYLASE-RELATED-RELATED"/>
    <property type="match status" value="1"/>
</dbReference>
<keyword evidence="2" id="KW-0119">Carbohydrate metabolism</keyword>
<keyword evidence="4" id="KW-0378">Hydrolase</keyword>
<feature type="domain" description="Glycoside hydrolase family 57 N-terminal" evidence="3">
    <location>
        <begin position="6"/>
        <end position="280"/>
    </location>
</feature>
<organism evidence="4 5">
    <name type="scientific">Cecembia lonarensis (strain CCUG 58316 / KCTC 22772 / LW9)</name>
    <dbReference type="NCBI Taxonomy" id="1225176"/>
    <lineage>
        <taxon>Bacteria</taxon>
        <taxon>Pseudomonadati</taxon>
        <taxon>Bacteroidota</taxon>
        <taxon>Cytophagia</taxon>
        <taxon>Cytophagales</taxon>
        <taxon>Cyclobacteriaceae</taxon>
        <taxon>Cecembia</taxon>
    </lineage>
</organism>
<dbReference type="InterPro" id="IPR052046">
    <property type="entry name" value="GH57_Enzymes"/>
</dbReference>
<gene>
    <name evidence="4" type="ORF">B879_00881</name>
</gene>
<dbReference type="EMBL" id="AMGM01000008">
    <property type="protein sequence ID" value="EKB50499.1"/>
    <property type="molecule type" value="Genomic_DNA"/>
</dbReference>
<evidence type="ECO:0000313" key="5">
    <source>
        <dbReference type="Proteomes" id="UP000004478"/>
    </source>
</evidence>
<dbReference type="InterPro" id="IPR011330">
    <property type="entry name" value="Glyco_hydro/deAcase_b/a-brl"/>
</dbReference>
<dbReference type="SUPFAM" id="SSF88713">
    <property type="entry name" value="Glycoside hydrolase/deacetylase"/>
    <property type="match status" value="1"/>
</dbReference>
<comment type="similarity">
    <text evidence="1">Belongs to the glycosyl hydrolase 57 family.</text>
</comment>
<comment type="caution">
    <text evidence="4">The sequence shown here is derived from an EMBL/GenBank/DDBJ whole genome shotgun (WGS) entry which is preliminary data.</text>
</comment>
<protein>
    <submittedName>
        <fullName evidence="4">Glycosyl hydrolase family 57</fullName>
    </submittedName>
</protein>
<evidence type="ECO:0000256" key="1">
    <source>
        <dbReference type="ARBA" id="ARBA00006821"/>
    </source>
</evidence>
<dbReference type="AlphaFoldDB" id="K1M2H2"/>
<dbReference type="GO" id="GO:0005975">
    <property type="term" value="P:carbohydrate metabolic process"/>
    <property type="evidence" value="ECO:0007669"/>
    <property type="project" value="InterPro"/>
</dbReference>
<reference evidence="4 5" key="1">
    <citation type="journal article" date="2012" name="J. Bacteriol.">
        <title>Draft Genome Sequence of Cecembia lonarensis Strain LW9T, Isolated from Lonar Lake, a Haloalkaline Lake in India.</title>
        <authorList>
            <person name="Shivaji S."/>
            <person name="Ara S."/>
            <person name="Singh A."/>
            <person name="Pinnaka A.K."/>
        </authorList>
    </citation>
    <scope>NUCLEOTIDE SEQUENCE [LARGE SCALE GENOMIC DNA]</scope>
    <source>
        <strain evidence="4 5">LW9</strain>
    </source>
</reference>
<accession>K1M2H2</accession>
<keyword evidence="5" id="KW-1185">Reference proteome</keyword>
<proteinExistence type="inferred from homology"/>
<name>K1M2H2_CECL9</name>
<dbReference type="Proteomes" id="UP000004478">
    <property type="component" value="Unassembled WGS sequence"/>
</dbReference>